<evidence type="ECO:0000313" key="3">
    <source>
        <dbReference type="Proteomes" id="UP000053820"/>
    </source>
</evidence>
<dbReference type="OrthoDB" id="2689355at2759"/>
<feature type="domain" description="Myb/SANT-like" evidence="1">
    <location>
        <begin position="6"/>
        <end position="88"/>
    </location>
</feature>
<evidence type="ECO:0000313" key="2">
    <source>
        <dbReference type="EMBL" id="KIJ63719.1"/>
    </source>
</evidence>
<dbReference type="AlphaFoldDB" id="A0A0C9VDZ4"/>
<dbReference type="Proteomes" id="UP000053820">
    <property type="component" value="Unassembled WGS sequence"/>
</dbReference>
<keyword evidence="3" id="KW-1185">Reference proteome</keyword>
<reference evidence="2 3" key="1">
    <citation type="submission" date="2014-04" db="EMBL/GenBank/DDBJ databases">
        <title>Evolutionary Origins and Diversification of the Mycorrhizal Mutualists.</title>
        <authorList>
            <consortium name="DOE Joint Genome Institute"/>
            <consortium name="Mycorrhizal Genomics Consortium"/>
            <person name="Kohler A."/>
            <person name="Kuo A."/>
            <person name="Nagy L.G."/>
            <person name="Floudas D."/>
            <person name="Copeland A."/>
            <person name="Barry K.W."/>
            <person name="Cichocki N."/>
            <person name="Veneault-Fourrey C."/>
            <person name="LaButti K."/>
            <person name="Lindquist E.A."/>
            <person name="Lipzen A."/>
            <person name="Lundell T."/>
            <person name="Morin E."/>
            <person name="Murat C."/>
            <person name="Riley R."/>
            <person name="Ohm R."/>
            <person name="Sun H."/>
            <person name="Tunlid A."/>
            <person name="Henrissat B."/>
            <person name="Grigoriev I.V."/>
            <person name="Hibbett D.S."/>
            <person name="Martin F."/>
        </authorList>
    </citation>
    <scope>NUCLEOTIDE SEQUENCE [LARGE SCALE GENOMIC DNA]</scope>
    <source>
        <strain evidence="2 3">MD-312</strain>
    </source>
</reference>
<gene>
    <name evidence="2" type="ORF">HYDPIDRAFT_45842</name>
</gene>
<name>A0A0C9VDZ4_9AGAM</name>
<dbReference type="EMBL" id="KN839849">
    <property type="protein sequence ID" value="KIJ63719.1"/>
    <property type="molecule type" value="Genomic_DNA"/>
</dbReference>
<proteinExistence type="predicted"/>
<dbReference type="HOGENOM" id="CLU_082499_5_0_1"/>
<dbReference type="Pfam" id="PF12776">
    <property type="entry name" value="Myb_DNA-bind_3"/>
    <property type="match status" value="1"/>
</dbReference>
<accession>A0A0C9VDZ4</accession>
<evidence type="ECO:0000259" key="1">
    <source>
        <dbReference type="Pfam" id="PF12776"/>
    </source>
</evidence>
<organism evidence="2 3">
    <name type="scientific">Hydnomerulius pinastri MD-312</name>
    <dbReference type="NCBI Taxonomy" id="994086"/>
    <lineage>
        <taxon>Eukaryota</taxon>
        <taxon>Fungi</taxon>
        <taxon>Dikarya</taxon>
        <taxon>Basidiomycota</taxon>
        <taxon>Agaricomycotina</taxon>
        <taxon>Agaricomycetes</taxon>
        <taxon>Agaricomycetidae</taxon>
        <taxon>Boletales</taxon>
        <taxon>Boletales incertae sedis</taxon>
        <taxon>Leucogyrophana</taxon>
    </lineage>
</organism>
<feature type="non-terminal residue" evidence="2">
    <location>
        <position position="1"/>
    </location>
</feature>
<feature type="non-terminal residue" evidence="2">
    <location>
        <position position="103"/>
    </location>
</feature>
<protein>
    <recommendedName>
        <fullName evidence="1">Myb/SANT-like domain-containing protein</fullName>
    </recommendedName>
</protein>
<sequence length="103" mass="11078">NTSSASWSPAEVIVLIDKVIAQKSKAGNGQNFRPAVWSLITSCKGLANPAKGGPKTGKACKEKWKRLRTTFYAVDHLTHASGFAYSEALGANIGVENESVWQE</sequence>
<dbReference type="InterPro" id="IPR024752">
    <property type="entry name" value="Myb/SANT-like_dom"/>
</dbReference>